<sequence>MERARHVWQRHSRSLGWVVFFSFSTKFVLTVLLLFNLRITMPRTDSSLARLCYLPAPNATCLWRICIASDWLRGELCFGP</sequence>
<accession>A0A6B0TW98</accession>
<dbReference type="AlphaFoldDB" id="A0A6B0TW98"/>
<reference evidence="2" key="1">
    <citation type="submission" date="2019-12" db="EMBL/GenBank/DDBJ databases">
        <title>An insight into the sialome of adult female Ixodes ricinus ticks feeding for 6 days.</title>
        <authorList>
            <person name="Perner J."/>
            <person name="Ribeiro J.M.C."/>
        </authorList>
    </citation>
    <scope>NUCLEOTIDE SEQUENCE</scope>
    <source>
        <strain evidence="2">Semi-engorged</strain>
        <tissue evidence="2">Salivary glands</tissue>
    </source>
</reference>
<keyword evidence="1" id="KW-0812">Transmembrane</keyword>
<keyword evidence="1" id="KW-1133">Transmembrane helix</keyword>
<dbReference type="EMBL" id="GIFC01002286">
    <property type="protein sequence ID" value="MXU84369.1"/>
    <property type="molecule type" value="Transcribed_RNA"/>
</dbReference>
<evidence type="ECO:0000256" key="1">
    <source>
        <dbReference type="SAM" id="Phobius"/>
    </source>
</evidence>
<evidence type="ECO:0000313" key="2">
    <source>
        <dbReference type="EMBL" id="MXU84369.1"/>
    </source>
</evidence>
<name>A0A6B0TW98_IXORI</name>
<protein>
    <submittedName>
        <fullName evidence="2">Uncharacterized protein</fullName>
    </submittedName>
</protein>
<keyword evidence="1" id="KW-0472">Membrane</keyword>
<feature type="transmembrane region" description="Helical" evidence="1">
    <location>
        <begin position="15"/>
        <end position="37"/>
    </location>
</feature>
<proteinExistence type="predicted"/>
<organism evidence="2">
    <name type="scientific">Ixodes ricinus</name>
    <name type="common">Common tick</name>
    <name type="synonym">Acarus ricinus</name>
    <dbReference type="NCBI Taxonomy" id="34613"/>
    <lineage>
        <taxon>Eukaryota</taxon>
        <taxon>Metazoa</taxon>
        <taxon>Ecdysozoa</taxon>
        <taxon>Arthropoda</taxon>
        <taxon>Chelicerata</taxon>
        <taxon>Arachnida</taxon>
        <taxon>Acari</taxon>
        <taxon>Parasitiformes</taxon>
        <taxon>Ixodida</taxon>
        <taxon>Ixodoidea</taxon>
        <taxon>Ixodidae</taxon>
        <taxon>Ixodinae</taxon>
        <taxon>Ixodes</taxon>
    </lineage>
</organism>